<organism evidence="1 2">
    <name type="scientific">Bacillus thuringiensis</name>
    <dbReference type="NCBI Taxonomy" id="1428"/>
    <lineage>
        <taxon>Bacteria</taxon>
        <taxon>Bacillati</taxon>
        <taxon>Bacillota</taxon>
        <taxon>Bacilli</taxon>
        <taxon>Bacillales</taxon>
        <taxon>Bacillaceae</taxon>
        <taxon>Bacillus</taxon>
        <taxon>Bacillus cereus group</taxon>
    </lineage>
</organism>
<dbReference type="RefSeq" id="WP_065484807.1">
    <property type="nucleotide sequence ID" value="NZ_CP015350.1"/>
</dbReference>
<accession>A0A9W3X1D5</accession>
<dbReference type="Proteomes" id="UP000092743">
    <property type="component" value="Chromosome"/>
</dbReference>
<proteinExistence type="predicted"/>
<gene>
    <name evidence="1" type="ORF">BT246_39450</name>
</gene>
<dbReference type="AlphaFoldDB" id="A0A9W3X1D5"/>
<dbReference type="EMBL" id="CP015350">
    <property type="protein sequence ID" value="ANS49291.1"/>
    <property type="molecule type" value="Genomic_DNA"/>
</dbReference>
<protein>
    <submittedName>
        <fullName evidence="1">Uncharacterized protein</fullName>
    </submittedName>
</protein>
<sequence length="90" mass="10724">MKKLTDVISLKQAENPQMQYHIYISTKRDIELEDRIDLAEKDKEEQIQTELIEFLENQDNENEFILVGNQAVKVNEIIYVKVESLRYFGF</sequence>
<evidence type="ECO:0000313" key="2">
    <source>
        <dbReference type="Proteomes" id="UP000092743"/>
    </source>
</evidence>
<reference evidence="1 2" key="1">
    <citation type="submission" date="2016-04" db="EMBL/GenBank/DDBJ databases">
        <title>High quality genome of the nematocidal Bacillus thuringiensis MYBT18246.</title>
        <authorList>
            <person name="Hollensteiner J."/>
            <person name="Poehlein A."/>
            <person name="Sproeer C."/>
            <person name="Bunk B."/>
            <person name="Rosenstiel P."/>
            <person name="Schulenburg H."/>
            <person name="Liesegang H."/>
        </authorList>
    </citation>
    <scope>NUCLEOTIDE SEQUENCE [LARGE SCALE GENOMIC DNA]</scope>
    <source>
        <strain evidence="1 2">MYBT18246</strain>
    </source>
</reference>
<evidence type="ECO:0000313" key="1">
    <source>
        <dbReference type="EMBL" id="ANS49291.1"/>
    </source>
</evidence>
<name>A0A9W3X1D5_BACTU</name>